<evidence type="ECO:0000313" key="3">
    <source>
        <dbReference type="EMBL" id="HIQ67812.1"/>
    </source>
</evidence>
<dbReference type="CDD" id="cd05827">
    <property type="entry name" value="Sortase_C"/>
    <property type="match status" value="1"/>
</dbReference>
<comment type="caution">
    <text evidence="3">The sequence shown here is derived from an EMBL/GenBank/DDBJ whole genome shotgun (WGS) entry which is preliminary data.</text>
</comment>
<dbReference type="SUPFAM" id="SSF63817">
    <property type="entry name" value="Sortase"/>
    <property type="match status" value="1"/>
</dbReference>
<dbReference type="Pfam" id="PF04203">
    <property type="entry name" value="Sortase"/>
    <property type="match status" value="1"/>
</dbReference>
<gene>
    <name evidence="3" type="ORF">IAB74_04815</name>
</gene>
<dbReference type="EMBL" id="DVFK01000067">
    <property type="protein sequence ID" value="HIQ67812.1"/>
    <property type="molecule type" value="Genomic_DNA"/>
</dbReference>
<proteinExistence type="predicted"/>
<feature type="active site" description="Acyl-thioester intermediate" evidence="2">
    <location>
        <position position="225"/>
    </location>
</feature>
<keyword evidence="1" id="KW-0378">Hydrolase</keyword>
<dbReference type="InterPro" id="IPR005754">
    <property type="entry name" value="Sortase"/>
</dbReference>
<name>A0A9D0Z2F2_9FIRM</name>
<dbReference type="AlphaFoldDB" id="A0A9D0Z2F2"/>
<reference evidence="3" key="2">
    <citation type="journal article" date="2021" name="PeerJ">
        <title>Extensive microbial diversity within the chicken gut microbiome revealed by metagenomics and culture.</title>
        <authorList>
            <person name="Gilroy R."/>
            <person name="Ravi A."/>
            <person name="Getino M."/>
            <person name="Pursley I."/>
            <person name="Horton D.L."/>
            <person name="Alikhan N.F."/>
            <person name="Baker D."/>
            <person name="Gharbi K."/>
            <person name="Hall N."/>
            <person name="Watson M."/>
            <person name="Adriaenssens E.M."/>
            <person name="Foster-Nyarko E."/>
            <person name="Jarju S."/>
            <person name="Secka A."/>
            <person name="Antonio M."/>
            <person name="Oren A."/>
            <person name="Chaudhuri R.R."/>
            <person name="La Ragione R."/>
            <person name="Hildebrand F."/>
            <person name="Pallen M.J."/>
        </authorList>
    </citation>
    <scope>NUCLEOTIDE SEQUENCE</scope>
    <source>
        <strain evidence="3">13361</strain>
    </source>
</reference>
<evidence type="ECO:0000256" key="2">
    <source>
        <dbReference type="PIRSR" id="PIRSR605754-1"/>
    </source>
</evidence>
<dbReference type="InterPro" id="IPR023365">
    <property type="entry name" value="Sortase_dom-sf"/>
</dbReference>
<dbReference type="GO" id="GO:0016787">
    <property type="term" value="F:hydrolase activity"/>
    <property type="evidence" value="ECO:0007669"/>
    <property type="project" value="UniProtKB-KW"/>
</dbReference>
<sequence>MRVLKGMIACMMILLFACGFSIFAYPYIHNYMVERDMQGQIHYFLEKMGTQPTEDTPELTDSPELPREYQALWDAMVSYNEAIWEEKQAGLCDPWAYQQPSFTLGEYGLEEEVFGVLSIPALDLEMPLYLGATASHMAEGAAHLSQTSLPIGGRNTNCVIAGHRGWNGADYFRYITELQPGDEVMITNLWETLTYRVTDTRIIMPNEVEQILIQEGRDMITLLTCHPYASGGKQRFLIFCDRVMEDTETRR</sequence>
<accession>A0A9D0Z2F2</accession>
<dbReference type="NCBIfam" id="TIGR01076">
    <property type="entry name" value="sortase_fam"/>
    <property type="match status" value="1"/>
</dbReference>
<reference evidence="3" key="1">
    <citation type="submission" date="2020-10" db="EMBL/GenBank/DDBJ databases">
        <authorList>
            <person name="Gilroy R."/>
        </authorList>
    </citation>
    <scope>NUCLEOTIDE SEQUENCE</scope>
    <source>
        <strain evidence="3">13361</strain>
    </source>
</reference>
<dbReference type="NCBIfam" id="NF033745">
    <property type="entry name" value="class_C_sortase"/>
    <property type="match status" value="1"/>
</dbReference>
<organism evidence="3 4">
    <name type="scientific">Candidatus Faecousia excrementigallinarum</name>
    <dbReference type="NCBI Taxonomy" id="2840806"/>
    <lineage>
        <taxon>Bacteria</taxon>
        <taxon>Bacillati</taxon>
        <taxon>Bacillota</taxon>
        <taxon>Clostridia</taxon>
        <taxon>Eubacteriales</taxon>
        <taxon>Oscillospiraceae</taxon>
        <taxon>Faecousia</taxon>
    </lineage>
</organism>
<feature type="active site" description="Proton donor/acceptor" evidence="2">
    <location>
        <position position="163"/>
    </location>
</feature>
<evidence type="ECO:0000313" key="4">
    <source>
        <dbReference type="Proteomes" id="UP000886796"/>
    </source>
</evidence>
<dbReference type="InterPro" id="IPR042002">
    <property type="entry name" value="Sortase_C"/>
</dbReference>
<protein>
    <submittedName>
        <fullName evidence="3">Class C sortase</fullName>
    </submittedName>
</protein>
<dbReference type="PROSITE" id="PS51257">
    <property type="entry name" value="PROKAR_LIPOPROTEIN"/>
    <property type="match status" value="1"/>
</dbReference>
<dbReference type="Gene3D" id="2.40.260.10">
    <property type="entry name" value="Sortase"/>
    <property type="match status" value="1"/>
</dbReference>
<dbReference type="Proteomes" id="UP000886796">
    <property type="component" value="Unassembled WGS sequence"/>
</dbReference>
<evidence type="ECO:0000256" key="1">
    <source>
        <dbReference type="ARBA" id="ARBA00022801"/>
    </source>
</evidence>